<gene>
    <name evidence="12" type="ORF">M422DRAFT_191417</name>
</gene>
<evidence type="ECO:0000256" key="11">
    <source>
        <dbReference type="ARBA" id="ARBA00023136"/>
    </source>
</evidence>
<keyword evidence="8" id="KW-0560">Oxidoreductase</keyword>
<keyword evidence="5" id="KW-0812">Transmembrane</keyword>
<evidence type="ECO:0000256" key="10">
    <source>
        <dbReference type="ARBA" id="ARBA00023033"/>
    </source>
</evidence>
<keyword evidence="9" id="KW-0408">Iron</keyword>
<evidence type="ECO:0000256" key="8">
    <source>
        <dbReference type="ARBA" id="ARBA00023002"/>
    </source>
</evidence>
<evidence type="ECO:0000313" key="13">
    <source>
        <dbReference type="Proteomes" id="UP000054279"/>
    </source>
</evidence>
<dbReference type="AlphaFoldDB" id="A0A0C9TD12"/>
<dbReference type="PANTHER" id="PTHR46300">
    <property type="entry name" value="P450, PUTATIVE (EUROFUNG)-RELATED-RELATED"/>
    <property type="match status" value="1"/>
</dbReference>
<evidence type="ECO:0000256" key="1">
    <source>
        <dbReference type="ARBA" id="ARBA00001971"/>
    </source>
</evidence>
<dbReference type="GO" id="GO:0004497">
    <property type="term" value="F:monooxygenase activity"/>
    <property type="evidence" value="ECO:0007669"/>
    <property type="project" value="UniProtKB-KW"/>
</dbReference>
<dbReference type="PANTHER" id="PTHR46300:SF2">
    <property type="entry name" value="CYTOCHROME P450 MONOOXYGENASE ALNH-RELATED"/>
    <property type="match status" value="1"/>
</dbReference>
<keyword evidence="4" id="KW-0349">Heme</keyword>
<dbReference type="EMBL" id="KN837347">
    <property type="protein sequence ID" value="KIJ27088.1"/>
    <property type="molecule type" value="Genomic_DNA"/>
</dbReference>
<sequence length="64" mass="7335">MPQTRDWETYVEWGKKYGGVVHVNALGQHIIIINSVEVARDLLDGRSAKYSLRPYVPMLHEPSL</sequence>
<keyword evidence="6" id="KW-0479">Metal-binding</keyword>
<dbReference type="Proteomes" id="UP000054279">
    <property type="component" value="Unassembled WGS sequence"/>
</dbReference>
<reference evidence="12 13" key="1">
    <citation type="submission" date="2014-06" db="EMBL/GenBank/DDBJ databases">
        <title>Evolutionary Origins and Diversification of the Mycorrhizal Mutualists.</title>
        <authorList>
            <consortium name="DOE Joint Genome Institute"/>
            <consortium name="Mycorrhizal Genomics Consortium"/>
            <person name="Kohler A."/>
            <person name="Kuo A."/>
            <person name="Nagy L.G."/>
            <person name="Floudas D."/>
            <person name="Copeland A."/>
            <person name="Barry K.W."/>
            <person name="Cichocki N."/>
            <person name="Veneault-Fourrey C."/>
            <person name="LaButti K."/>
            <person name="Lindquist E.A."/>
            <person name="Lipzen A."/>
            <person name="Lundell T."/>
            <person name="Morin E."/>
            <person name="Murat C."/>
            <person name="Riley R."/>
            <person name="Ohm R."/>
            <person name="Sun H."/>
            <person name="Tunlid A."/>
            <person name="Henrissat B."/>
            <person name="Grigoriev I.V."/>
            <person name="Hibbett D.S."/>
            <person name="Martin F."/>
        </authorList>
    </citation>
    <scope>NUCLEOTIDE SEQUENCE [LARGE SCALE GENOMIC DNA]</scope>
    <source>
        <strain evidence="12 13">SS14</strain>
    </source>
</reference>
<evidence type="ECO:0000256" key="7">
    <source>
        <dbReference type="ARBA" id="ARBA00022989"/>
    </source>
</evidence>
<name>A0A0C9TD12_SPHS4</name>
<organism evidence="12 13">
    <name type="scientific">Sphaerobolus stellatus (strain SS14)</name>
    <dbReference type="NCBI Taxonomy" id="990650"/>
    <lineage>
        <taxon>Eukaryota</taxon>
        <taxon>Fungi</taxon>
        <taxon>Dikarya</taxon>
        <taxon>Basidiomycota</taxon>
        <taxon>Agaricomycotina</taxon>
        <taxon>Agaricomycetes</taxon>
        <taxon>Phallomycetidae</taxon>
        <taxon>Geastrales</taxon>
        <taxon>Sphaerobolaceae</taxon>
        <taxon>Sphaerobolus</taxon>
    </lineage>
</organism>
<dbReference type="GO" id="GO:0005506">
    <property type="term" value="F:iron ion binding"/>
    <property type="evidence" value="ECO:0007669"/>
    <property type="project" value="InterPro"/>
</dbReference>
<dbReference type="InterPro" id="IPR036396">
    <property type="entry name" value="Cyt_P450_sf"/>
</dbReference>
<evidence type="ECO:0000256" key="2">
    <source>
        <dbReference type="ARBA" id="ARBA00004370"/>
    </source>
</evidence>
<accession>A0A0C9TD12</accession>
<dbReference type="GO" id="GO:0016020">
    <property type="term" value="C:membrane"/>
    <property type="evidence" value="ECO:0007669"/>
    <property type="project" value="UniProtKB-SubCell"/>
</dbReference>
<comment type="similarity">
    <text evidence="3">Belongs to the cytochrome P450 family.</text>
</comment>
<dbReference type="GO" id="GO:0016705">
    <property type="term" value="F:oxidoreductase activity, acting on paired donors, with incorporation or reduction of molecular oxygen"/>
    <property type="evidence" value="ECO:0007669"/>
    <property type="project" value="InterPro"/>
</dbReference>
<comment type="subcellular location">
    <subcellularLocation>
        <location evidence="2">Membrane</location>
    </subcellularLocation>
</comment>
<evidence type="ECO:0008006" key="14">
    <source>
        <dbReference type="Google" id="ProtNLM"/>
    </source>
</evidence>
<comment type="cofactor">
    <cofactor evidence="1">
        <name>heme</name>
        <dbReference type="ChEBI" id="CHEBI:30413"/>
    </cofactor>
</comment>
<evidence type="ECO:0000256" key="5">
    <source>
        <dbReference type="ARBA" id="ARBA00022692"/>
    </source>
</evidence>
<keyword evidence="10" id="KW-0503">Monooxygenase</keyword>
<dbReference type="Gene3D" id="1.10.630.10">
    <property type="entry name" value="Cytochrome P450"/>
    <property type="match status" value="1"/>
</dbReference>
<keyword evidence="13" id="KW-1185">Reference proteome</keyword>
<protein>
    <recommendedName>
        <fullName evidence="14">Cytochrome P450</fullName>
    </recommendedName>
</protein>
<evidence type="ECO:0000256" key="6">
    <source>
        <dbReference type="ARBA" id="ARBA00022723"/>
    </source>
</evidence>
<evidence type="ECO:0000313" key="12">
    <source>
        <dbReference type="EMBL" id="KIJ27088.1"/>
    </source>
</evidence>
<evidence type="ECO:0000256" key="4">
    <source>
        <dbReference type="ARBA" id="ARBA00022617"/>
    </source>
</evidence>
<evidence type="ECO:0000256" key="9">
    <source>
        <dbReference type="ARBA" id="ARBA00023004"/>
    </source>
</evidence>
<dbReference type="HOGENOM" id="CLU_001570_21_4_1"/>
<dbReference type="GO" id="GO:0020037">
    <property type="term" value="F:heme binding"/>
    <property type="evidence" value="ECO:0007669"/>
    <property type="project" value="InterPro"/>
</dbReference>
<dbReference type="InterPro" id="IPR050364">
    <property type="entry name" value="Cytochrome_P450_fung"/>
</dbReference>
<evidence type="ECO:0000256" key="3">
    <source>
        <dbReference type="ARBA" id="ARBA00010617"/>
    </source>
</evidence>
<proteinExistence type="inferred from homology"/>
<keyword evidence="7" id="KW-1133">Transmembrane helix</keyword>
<keyword evidence="11" id="KW-0472">Membrane</keyword>
<dbReference type="OrthoDB" id="1055148at2759"/>
<dbReference type="SUPFAM" id="SSF48264">
    <property type="entry name" value="Cytochrome P450"/>
    <property type="match status" value="1"/>
</dbReference>